<comment type="pathway">
    <text evidence="10">Carbohydrate degradation.</text>
</comment>
<comment type="similarity">
    <text evidence="6 10 11">Belongs to the ribulose-phosphate 3-epimerase family.</text>
</comment>
<dbReference type="EC" id="5.1.3.1" evidence="7 10"/>
<keyword evidence="13" id="KW-0862">Zinc</keyword>
<comment type="caution">
    <text evidence="15">The sequence shown here is derived from an EMBL/GenBank/DDBJ whole genome shotgun (WGS) entry which is preliminary data.</text>
</comment>
<evidence type="ECO:0000256" key="4">
    <source>
        <dbReference type="ARBA" id="ARBA00001947"/>
    </source>
</evidence>
<dbReference type="GO" id="GO:0004750">
    <property type="term" value="F:D-ribulose-phosphate 3-epimerase activity"/>
    <property type="evidence" value="ECO:0007669"/>
    <property type="project" value="UniProtKB-UniRule"/>
</dbReference>
<dbReference type="Proteomes" id="UP000309676">
    <property type="component" value="Unassembled WGS sequence"/>
</dbReference>
<dbReference type="OrthoDB" id="1645589at2"/>
<dbReference type="NCBIfam" id="NF004076">
    <property type="entry name" value="PRK05581.1-4"/>
    <property type="match status" value="1"/>
</dbReference>
<feature type="binding site" evidence="10">
    <location>
        <begin position="176"/>
        <end position="178"/>
    </location>
    <ligand>
        <name>substrate</name>
    </ligand>
</feature>
<accession>A0A5R9GB08</accession>
<keyword evidence="8 10" id="KW-0479">Metal-binding</keyword>
<evidence type="ECO:0000256" key="12">
    <source>
        <dbReference type="PIRSR" id="PIRSR001461-1"/>
    </source>
</evidence>
<dbReference type="EMBL" id="VCIW01000018">
    <property type="protein sequence ID" value="TLS49913.1"/>
    <property type="molecule type" value="Genomic_DNA"/>
</dbReference>
<dbReference type="Pfam" id="PF00834">
    <property type="entry name" value="Ribul_P_3_epim"/>
    <property type="match status" value="1"/>
</dbReference>
<dbReference type="HAMAP" id="MF_02227">
    <property type="entry name" value="RPE"/>
    <property type="match status" value="1"/>
</dbReference>
<comment type="cofactor">
    <cofactor evidence="4">
        <name>Zn(2+)</name>
        <dbReference type="ChEBI" id="CHEBI:29105"/>
    </cofactor>
</comment>
<feature type="active site" description="Proton acceptor" evidence="10 12">
    <location>
        <position position="34"/>
    </location>
</feature>
<dbReference type="PROSITE" id="PS01085">
    <property type="entry name" value="RIBUL_P_3_EPIMER_1"/>
    <property type="match status" value="1"/>
</dbReference>
<keyword evidence="13" id="KW-0464">Manganese</keyword>
<evidence type="ECO:0000256" key="13">
    <source>
        <dbReference type="PIRSR" id="PIRSR001461-2"/>
    </source>
</evidence>
<comment type="cofactor">
    <cofactor evidence="2">
        <name>Mn(2+)</name>
        <dbReference type="ChEBI" id="CHEBI:29035"/>
    </cofactor>
</comment>
<evidence type="ECO:0000256" key="14">
    <source>
        <dbReference type="PIRSR" id="PIRSR001461-3"/>
    </source>
</evidence>
<feature type="binding site" evidence="10 13">
    <location>
        <position position="32"/>
    </location>
    <ligand>
        <name>a divalent metal cation</name>
        <dbReference type="ChEBI" id="CHEBI:60240"/>
    </ligand>
</feature>
<dbReference type="PIRSF" id="PIRSF001461">
    <property type="entry name" value="RPE"/>
    <property type="match status" value="1"/>
</dbReference>
<evidence type="ECO:0000256" key="3">
    <source>
        <dbReference type="ARBA" id="ARBA00001941"/>
    </source>
</evidence>
<sequence>MAIIAPSLLAANFATLAEEVRDIEQGGADWLHLDVMDGKFVPNITFGPLVVEALRPRTSLFMDVHLMIEKPEAYVDAFVDAGADGVTVHVEACAHLHRTIQTIKARGVKAGVALNPATPAEWVRPVLADIDLVLVMTVNPGFGGQAFIPSTLKKIAALREWIREDGLDGRVAIQVDGGIAQGTARLVTEAGASVLVAGSSVFGVRDRAKAMAELRADAAL</sequence>
<dbReference type="PROSITE" id="PS01086">
    <property type="entry name" value="RIBUL_P_3_EPIMER_2"/>
    <property type="match status" value="1"/>
</dbReference>
<dbReference type="CDD" id="cd00429">
    <property type="entry name" value="RPE"/>
    <property type="match status" value="1"/>
</dbReference>
<evidence type="ECO:0000256" key="6">
    <source>
        <dbReference type="ARBA" id="ARBA00009541"/>
    </source>
</evidence>
<evidence type="ECO:0000256" key="7">
    <source>
        <dbReference type="ARBA" id="ARBA00013188"/>
    </source>
</evidence>
<feature type="binding site" evidence="10 13">
    <location>
        <position position="34"/>
    </location>
    <ligand>
        <name>a divalent metal cation</name>
        <dbReference type="ChEBI" id="CHEBI:60240"/>
    </ligand>
</feature>
<dbReference type="RefSeq" id="WP_138196734.1">
    <property type="nucleotide sequence ID" value="NZ_VCIW01000018.1"/>
</dbReference>
<dbReference type="InterPro" id="IPR013785">
    <property type="entry name" value="Aldolase_TIM"/>
</dbReference>
<evidence type="ECO:0000313" key="16">
    <source>
        <dbReference type="Proteomes" id="UP000309676"/>
    </source>
</evidence>
<organism evidence="15 16">
    <name type="scientific">Paenibacillus antri</name>
    <dbReference type="NCBI Taxonomy" id="2582848"/>
    <lineage>
        <taxon>Bacteria</taxon>
        <taxon>Bacillati</taxon>
        <taxon>Bacillota</taxon>
        <taxon>Bacilli</taxon>
        <taxon>Bacillales</taxon>
        <taxon>Paenibacillaceae</taxon>
        <taxon>Paenibacillus</taxon>
    </lineage>
</organism>
<dbReference type="InterPro" id="IPR000056">
    <property type="entry name" value="Ribul_P_3_epim-like"/>
</dbReference>
<dbReference type="Gene3D" id="3.20.20.70">
    <property type="entry name" value="Aldolase class I"/>
    <property type="match status" value="1"/>
</dbReference>
<protein>
    <recommendedName>
        <fullName evidence="7 10">Ribulose-phosphate 3-epimerase</fullName>
        <ecNumber evidence="7 10">5.1.3.1</ecNumber>
    </recommendedName>
</protein>
<dbReference type="NCBIfam" id="TIGR01163">
    <property type="entry name" value="rpe"/>
    <property type="match status" value="1"/>
</dbReference>
<comment type="cofactor">
    <cofactor evidence="5">
        <name>Fe(2+)</name>
        <dbReference type="ChEBI" id="CHEBI:29033"/>
    </cofactor>
</comment>
<dbReference type="InterPro" id="IPR011060">
    <property type="entry name" value="RibuloseP-bd_barrel"/>
</dbReference>
<proteinExistence type="inferred from homology"/>
<feature type="active site" description="Proton donor" evidence="10 12">
    <location>
        <position position="176"/>
    </location>
</feature>
<dbReference type="GO" id="GO:0046872">
    <property type="term" value="F:metal ion binding"/>
    <property type="evidence" value="ECO:0007669"/>
    <property type="project" value="UniProtKB-UniRule"/>
</dbReference>
<feature type="binding site" evidence="10 13">
    <location>
        <position position="65"/>
    </location>
    <ligand>
        <name>a divalent metal cation</name>
        <dbReference type="ChEBI" id="CHEBI:60240"/>
    </ligand>
</feature>
<feature type="binding site" evidence="14">
    <location>
        <position position="178"/>
    </location>
    <ligand>
        <name>substrate</name>
    </ligand>
</feature>
<feature type="binding site" evidence="10 14">
    <location>
        <begin position="141"/>
        <end position="144"/>
    </location>
    <ligand>
        <name>substrate</name>
    </ligand>
</feature>
<dbReference type="SUPFAM" id="SSF51366">
    <property type="entry name" value="Ribulose-phoshate binding barrel"/>
    <property type="match status" value="1"/>
</dbReference>
<dbReference type="InterPro" id="IPR026019">
    <property type="entry name" value="Ribul_P_3_epim"/>
</dbReference>
<dbReference type="AlphaFoldDB" id="A0A5R9GB08"/>
<comment type="function">
    <text evidence="10">Catalyzes the reversible epimerization of D-ribulose 5-phosphate to D-xylulose 5-phosphate.</text>
</comment>
<feature type="binding site" evidence="10 14">
    <location>
        <position position="65"/>
    </location>
    <ligand>
        <name>substrate</name>
    </ligand>
</feature>
<keyword evidence="13" id="KW-0170">Cobalt</keyword>
<feature type="binding site" evidence="10 13">
    <location>
        <position position="176"/>
    </location>
    <ligand>
        <name>a divalent metal cation</name>
        <dbReference type="ChEBI" id="CHEBI:60240"/>
    </ligand>
</feature>
<evidence type="ECO:0000256" key="11">
    <source>
        <dbReference type="PIRNR" id="PIRNR001461"/>
    </source>
</evidence>
<dbReference type="GO" id="GO:0006098">
    <property type="term" value="P:pentose-phosphate shunt"/>
    <property type="evidence" value="ECO:0007669"/>
    <property type="project" value="UniProtKB-UniRule"/>
</dbReference>
<evidence type="ECO:0000256" key="10">
    <source>
        <dbReference type="HAMAP-Rule" id="MF_02227"/>
    </source>
</evidence>
<dbReference type="GO" id="GO:0019323">
    <property type="term" value="P:pentose catabolic process"/>
    <property type="evidence" value="ECO:0007669"/>
    <property type="project" value="UniProtKB-UniRule"/>
</dbReference>
<evidence type="ECO:0000313" key="15">
    <source>
        <dbReference type="EMBL" id="TLS49913.1"/>
    </source>
</evidence>
<dbReference type="FunFam" id="3.20.20.70:FF:000004">
    <property type="entry name" value="Ribulose-phosphate 3-epimerase"/>
    <property type="match status" value="1"/>
</dbReference>
<evidence type="ECO:0000256" key="9">
    <source>
        <dbReference type="ARBA" id="ARBA00023235"/>
    </source>
</evidence>
<evidence type="ECO:0000256" key="8">
    <source>
        <dbReference type="ARBA" id="ARBA00022723"/>
    </source>
</evidence>
<dbReference type="PANTHER" id="PTHR11749">
    <property type="entry name" value="RIBULOSE-5-PHOSPHATE-3-EPIMERASE"/>
    <property type="match status" value="1"/>
</dbReference>
<dbReference type="GO" id="GO:0005737">
    <property type="term" value="C:cytoplasm"/>
    <property type="evidence" value="ECO:0007669"/>
    <property type="project" value="UniProtKB-ARBA"/>
</dbReference>
<reference evidence="15 16" key="1">
    <citation type="submission" date="2019-05" db="EMBL/GenBank/DDBJ databases">
        <authorList>
            <person name="Narsing Rao M.P."/>
            <person name="Li W.J."/>
        </authorList>
    </citation>
    <scope>NUCLEOTIDE SEQUENCE [LARGE SCALE GENOMIC DNA]</scope>
    <source>
        <strain evidence="15 16">SYSU_K30003</strain>
    </source>
</reference>
<feature type="binding site" evidence="10 14">
    <location>
        <begin position="198"/>
        <end position="199"/>
    </location>
    <ligand>
        <name>substrate</name>
    </ligand>
</feature>
<keyword evidence="10 11" id="KW-0119">Carbohydrate metabolism</keyword>
<comment type="cofactor">
    <cofactor evidence="3">
        <name>Co(2+)</name>
        <dbReference type="ChEBI" id="CHEBI:48828"/>
    </cofactor>
</comment>
<keyword evidence="9 10" id="KW-0413">Isomerase</keyword>
<evidence type="ECO:0000256" key="5">
    <source>
        <dbReference type="ARBA" id="ARBA00001954"/>
    </source>
</evidence>
<evidence type="ECO:0000256" key="1">
    <source>
        <dbReference type="ARBA" id="ARBA00001782"/>
    </source>
</evidence>
<keyword evidence="16" id="KW-1185">Reference proteome</keyword>
<gene>
    <name evidence="10" type="primary">rpe</name>
    <name evidence="15" type="ORF">FE782_23220</name>
</gene>
<comment type="cofactor">
    <cofactor evidence="10 13">
        <name>a divalent metal cation</name>
        <dbReference type="ChEBI" id="CHEBI:60240"/>
    </cofactor>
    <text evidence="10 13">Binds 1 divalent metal cation per subunit.</text>
</comment>
<name>A0A5R9GB08_9BACL</name>
<feature type="binding site" evidence="10 14">
    <location>
        <position position="7"/>
    </location>
    <ligand>
        <name>substrate</name>
    </ligand>
</feature>
<evidence type="ECO:0000256" key="2">
    <source>
        <dbReference type="ARBA" id="ARBA00001936"/>
    </source>
</evidence>
<comment type="catalytic activity">
    <reaction evidence="1 10 11">
        <text>D-ribulose 5-phosphate = D-xylulose 5-phosphate</text>
        <dbReference type="Rhea" id="RHEA:13677"/>
        <dbReference type="ChEBI" id="CHEBI:57737"/>
        <dbReference type="ChEBI" id="CHEBI:58121"/>
        <dbReference type="EC" id="5.1.3.1"/>
    </reaction>
</comment>